<accession>A0A1U7NNX6</accession>
<dbReference type="InterPro" id="IPR006379">
    <property type="entry name" value="HAD-SF_hydro_IIB"/>
</dbReference>
<dbReference type="PANTHER" id="PTHR10000:SF8">
    <property type="entry name" value="HAD SUPERFAMILY HYDROLASE-LIKE, TYPE 3"/>
    <property type="match status" value="1"/>
</dbReference>
<dbReference type="GO" id="GO:0005829">
    <property type="term" value="C:cytosol"/>
    <property type="evidence" value="ECO:0007669"/>
    <property type="project" value="TreeGrafter"/>
</dbReference>
<keyword evidence="2" id="KW-1185">Reference proteome</keyword>
<dbReference type="AlphaFoldDB" id="A0A1U7NNX6"/>
<dbReference type="RefSeq" id="WP_076340962.1">
    <property type="nucleotide sequence ID" value="NZ_CAQHZP010000049.1"/>
</dbReference>
<comment type="caution">
    <text evidence="1">The sequence shown here is derived from an EMBL/GenBank/DDBJ whole genome shotgun (WGS) entry which is preliminary data.</text>
</comment>
<proteinExistence type="predicted"/>
<reference evidence="1 2" key="1">
    <citation type="submission" date="2016-11" db="EMBL/GenBank/DDBJ databases">
        <title>Description of two novel members of the family Erysipelotrichaceae: Ileibacterium lipovorans gen. nov., sp. nov. and Dubosiella newyorkensis, gen. nov., sp. nov.</title>
        <authorList>
            <person name="Cox L.M."/>
            <person name="Sohn J."/>
            <person name="Tyrrell K.L."/>
            <person name="Citron D.M."/>
            <person name="Lawson P.A."/>
            <person name="Patel N.B."/>
            <person name="Iizumi T."/>
            <person name="Perez-Perez G.I."/>
            <person name="Goldstein E.J."/>
            <person name="Blaser M.J."/>
        </authorList>
    </citation>
    <scope>NUCLEOTIDE SEQUENCE [LARGE SCALE GENOMIC DNA]</scope>
    <source>
        <strain evidence="1 2">NYU-BL-A4</strain>
    </source>
</reference>
<dbReference type="EMBL" id="MPKA01000055">
    <property type="protein sequence ID" value="OLU47038.1"/>
    <property type="molecule type" value="Genomic_DNA"/>
</dbReference>
<dbReference type="PANTHER" id="PTHR10000">
    <property type="entry name" value="PHOSPHOSERINE PHOSPHATASE"/>
    <property type="match status" value="1"/>
</dbReference>
<dbReference type="Proteomes" id="UP000186705">
    <property type="component" value="Unassembled WGS sequence"/>
</dbReference>
<dbReference type="GO" id="GO:0016791">
    <property type="term" value="F:phosphatase activity"/>
    <property type="evidence" value="ECO:0007669"/>
    <property type="project" value="TreeGrafter"/>
</dbReference>
<dbReference type="GeneID" id="78275079"/>
<protein>
    <recommendedName>
        <fullName evidence="3">Hydrolase</fullName>
    </recommendedName>
</protein>
<organism evidence="1 2">
    <name type="scientific">Dubosiella newyorkensis</name>
    <dbReference type="NCBI Taxonomy" id="1862672"/>
    <lineage>
        <taxon>Bacteria</taxon>
        <taxon>Bacillati</taxon>
        <taxon>Bacillota</taxon>
        <taxon>Erysipelotrichia</taxon>
        <taxon>Erysipelotrichales</taxon>
        <taxon>Erysipelotrichaceae</taxon>
        <taxon>Dubosiella</taxon>
    </lineage>
</organism>
<dbReference type="STRING" id="1862672.BO225_03835"/>
<dbReference type="Gene3D" id="3.30.1240.10">
    <property type="match status" value="1"/>
</dbReference>
<name>A0A1U7NNX6_9FIRM</name>
<dbReference type="Gene3D" id="3.40.50.1000">
    <property type="entry name" value="HAD superfamily/HAD-like"/>
    <property type="match status" value="1"/>
</dbReference>
<evidence type="ECO:0000313" key="2">
    <source>
        <dbReference type="Proteomes" id="UP000186705"/>
    </source>
</evidence>
<dbReference type="OrthoDB" id="9781413at2"/>
<dbReference type="GO" id="GO:0000287">
    <property type="term" value="F:magnesium ion binding"/>
    <property type="evidence" value="ECO:0007669"/>
    <property type="project" value="TreeGrafter"/>
</dbReference>
<dbReference type="NCBIfam" id="TIGR01484">
    <property type="entry name" value="HAD-SF-IIB"/>
    <property type="match status" value="1"/>
</dbReference>
<dbReference type="Pfam" id="PF08282">
    <property type="entry name" value="Hydrolase_3"/>
    <property type="match status" value="1"/>
</dbReference>
<dbReference type="InterPro" id="IPR023214">
    <property type="entry name" value="HAD_sf"/>
</dbReference>
<dbReference type="SUPFAM" id="SSF56784">
    <property type="entry name" value="HAD-like"/>
    <property type="match status" value="1"/>
</dbReference>
<dbReference type="InterPro" id="IPR036412">
    <property type="entry name" value="HAD-like_sf"/>
</dbReference>
<gene>
    <name evidence="1" type="ORF">BO225_03835</name>
</gene>
<sequence>MIRLFASDLDGTLLNEKHQFDDVIVEGIQKIVNSGHVFSIATGRGKSQCSDPRIDSLVYKVCMNGALILDPKNRAVAKEKIDRSILAQILDEFEEYPFDFVNEDHILTRYPKKEFLERRVFATSDEEWKERYMRDFLPRIQFGKSKEEILNASICKINLRINDVDDYSRLDAFLKAHADWLVNAPSGKGLYEITAAGVNKGSALMKLASFLNIEPNEVAVYGDGGNDIAMLSLFDNAYVPENGMPQAKKEAKEILADSKDHSVIDHMLQTIKEQK</sequence>
<evidence type="ECO:0000313" key="1">
    <source>
        <dbReference type="EMBL" id="OLU47038.1"/>
    </source>
</evidence>
<evidence type="ECO:0008006" key="3">
    <source>
        <dbReference type="Google" id="ProtNLM"/>
    </source>
</evidence>
<dbReference type="PROSITE" id="PS01228">
    <property type="entry name" value="COF_1"/>
    <property type="match status" value="1"/>
</dbReference>